<protein>
    <submittedName>
        <fullName evidence="2">Uncharacterized protein</fullName>
    </submittedName>
</protein>
<evidence type="ECO:0000313" key="2">
    <source>
        <dbReference type="EMBL" id="CAF4546730.1"/>
    </source>
</evidence>
<reference evidence="2" key="1">
    <citation type="submission" date="2021-02" db="EMBL/GenBank/DDBJ databases">
        <authorList>
            <person name="Nowell W R."/>
        </authorList>
    </citation>
    <scope>NUCLEOTIDE SEQUENCE</scope>
</reference>
<sequence length="26" mass="2791">MGCRHSFSPPKSPVKLVQNGGPIILK</sequence>
<comment type="caution">
    <text evidence="2">The sequence shown here is derived from an EMBL/GenBank/DDBJ whole genome shotgun (WGS) entry which is preliminary data.</text>
</comment>
<feature type="region of interest" description="Disordered" evidence="1">
    <location>
        <begin position="1"/>
        <end position="26"/>
    </location>
</feature>
<name>A0A8S2YD13_9BILA</name>
<evidence type="ECO:0000313" key="3">
    <source>
        <dbReference type="EMBL" id="CAF4832933.1"/>
    </source>
</evidence>
<feature type="non-terminal residue" evidence="2">
    <location>
        <position position="26"/>
    </location>
</feature>
<gene>
    <name evidence="2" type="ORF">BYL167_LOCUS37932</name>
    <name evidence="3" type="ORF">GIL414_LOCUS48549</name>
    <name evidence="4" type="ORF">SMN809_LOCUS56032</name>
</gene>
<dbReference type="Proteomes" id="UP000676336">
    <property type="component" value="Unassembled WGS sequence"/>
</dbReference>
<evidence type="ECO:0000313" key="4">
    <source>
        <dbReference type="EMBL" id="CAF4986716.1"/>
    </source>
</evidence>
<dbReference type="EMBL" id="CAJOBI010199437">
    <property type="protein sequence ID" value="CAF4986716.1"/>
    <property type="molecule type" value="Genomic_DNA"/>
</dbReference>
<accession>A0A8S2YD13</accession>
<evidence type="ECO:0000313" key="5">
    <source>
        <dbReference type="Proteomes" id="UP000681967"/>
    </source>
</evidence>
<dbReference type="EMBL" id="CAJOBH010087211">
    <property type="protein sequence ID" value="CAF4546730.1"/>
    <property type="molecule type" value="Genomic_DNA"/>
</dbReference>
<dbReference type="EMBL" id="CAJOBJ010157721">
    <property type="protein sequence ID" value="CAF4832933.1"/>
    <property type="molecule type" value="Genomic_DNA"/>
</dbReference>
<proteinExistence type="predicted"/>
<evidence type="ECO:0000256" key="1">
    <source>
        <dbReference type="SAM" id="MobiDB-lite"/>
    </source>
</evidence>
<dbReference type="Proteomes" id="UP000681720">
    <property type="component" value="Unassembled WGS sequence"/>
</dbReference>
<dbReference type="AlphaFoldDB" id="A0A8S2YD13"/>
<organism evidence="2 5">
    <name type="scientific">Rotaria magnacalcarata</name>
    <dbReference type="NCBI Taxonomy" id="392030"/>
    <lineage>
        <taxon>Eukaryota</taxon>
        <taxon>Metazoa</taxon>
        <taxon>Spiralia</taxon>
        <taxon>Gnathifera</taxon>
        <taxon>Rotifera</taxon>
        <taxon>Eurotatoria</taxon>
        <taxon>Bdelloidea</taxon>
        <taxon>Philodinida</taxon>
        <taxon>Philodinidae</taxon>
        <taxon>Rotaria</taxon>
    </lineage>
</organism>
<dbReference type="Proteomes" id="UP000681967">
    <property type="component" value="Unassembled WGS sequence"/>
</dbReference>